<keyword evidence="1" id="KW-1133">Transmembrane helix</keyword>
<keyword evidence="1" id="KW-0812">Transmembrane</keyword>
<evidence type="ECO:0000313" key="3">
    <source>
        <dbReference type="Proteomes" id="UP001305174"/>
    </source>
</evidence>
<evidence type="ECO:0000256" key="1">
    <source>
        <dbReference type="SAM" id="Phobius"/>
    </source>
</evidence>
<reference evidence="3" key="1">
    <citation type="submission" date="2024-05" db="EMBL/GenBank/DDBJ databases">
        <authorList>
            <person name="Tikunov A.Y."/>
            <person name="Morozova V.V."/>
            <person name="Kozlova Y.N."/>
            <person name="Tikunova N.V."/>
            <person name="Babkin I.V."/>
        </authorList>
    </citation>
    <scope>NUCLEOTIDE SEQUENCE [LARGE SCALE GENOMIC DNA]</scope>
</reference>
<keyword evidence="3" id="KW-1185">Reference proteome</keyword>
<sequence length="48" mass="5365">MDILLAPVMSLWLVLNVYFAFEDDNYRAGHVIVSIGLIICILVEGSKL</sequence>
<dbReference type="Proteomes" id="UP001305174">
    <property type="component" value="Segment"/>
</dbReference>
<protein>
    <submittedName>
        <fullName evidence="2">Uncharacterized protein</fullName>
    </submittedName>
</protein>
<feature type="transmembrane region" description="Helical" evidence="1">
    <location>
        <begin position="29"/>
        <end position="46"/>
    </location>
</feature>
<accession>A0AAX4G7S3</accession>
<dbReference type="EMBL" id="OR575930">
    <property type="protein sequence ID" value="WOZ57508.1"/>
    <property type="molecule type" value="Genomic_DNA"/>
</dbReference>
<proteinExistence type="predicted"/>
<organism evidence="2 3">
    <name type="scientific">Pseudomonas phage vB_PseuGesM_254</name>
    <dbReference type="NCBI Taxonomy" id="3092638"/>
    <lineage>
        <taxon>Viruses</taxon>
        <taxon>Duplodnaviria</taxon>
        <taxon>Heunggongvirae</taxon>
        <taxon>Uroviricota</taxon>
        <taxon>Caudoviricetes</taxon>
        <taxon>Vandenendeviridae</taxon>
        <taxon>Chemalvirus</taxon>
        <taxon>Chemalvirus PseuGes254</taxon>
    </lineage>
</organism>
<name>A0AAX4G7S3_9CAUD</name>
<evidence type="ECO:0000313" key="2">
    <source>
        <dbReference type="EMBL" id="WOZ57508.1"/>
    </source>
</evidence>
<keyword evidence="1" id="KW-0472">Membrane</keyword>